<dbReference type="InterPro" id="IPR043129">
    <property type="entry name" value="ATPase_NBD"/>
</dbReference>
<dbReference type="SUPFAM" id="SSF46785">
    <property type="entry name" value="Winged helix' DNA-binding domain"/>
    <property type="match status" value="1"/>
</dbReference>
<evidence type="ECO:0000313" key="3">
    <source>
        <dbReference type="EMBL" id="MDS1268851.1"/>
    </source>
</evidence>
<dbReference type="InterPro" id="IPR000600">
    <property type="entry name" value="ROK"/>
</dbReference>
<accession>A0ABU2H0M2</accession>
<dbReference type="InterPro" id="IPR000835">
    <property type="entry name" value="HTH_MarR-typ"/>
</dbReference>
<comment type="similarity">
    <text evidence="1">Belongs to the ROK (NagC/XylR) family.</text>
</comment>
<feature type="domain" description="HTH marR-type" evidence="2">
    <location>
        <begin position="18"/>
        <end position="63"/>
    </location>
</feature>
<organism evidence="3 4">
    <name type="scientific">Lipingzhangella rawalii</name>
    <dbReference type="NCBI Taxonomy" id="2055835"/>
    <lineage>
        <taxon>Bacteria</taxon>
        <taxon>Bacillati</taxon>
        <taxon>Actinomycetota</taxon>
        <taxon>Actinomycetes</taxon>
        <taxon>Streptosporangiales</taxon>
        <taxon>Nocardiopsidaceae</taxon>
        <taxon>Lipingzhangella</taxon>
    </lineage>
</organism>
<evidence type="ECO:0000313" key="4">
    <source>
        <dbReference type="Proteomes" id="UP001250214"/>
    </source>
</evidence>
<dbReference type="Proteomes" id="UP001250214">
    <property type="component" value="Unassembled WGS sequence"/>
</dbReference>
<evidence type="ECO:0000256" key="1">
    <source>
        <dbReference type="ARBA" id="ARBA00006479"/>
    </source>
</evidence>
<dbReference type="SUPFAM" id="SSF53067">
    <property type="entry name" value="Actin-like ATPase domain"/>
    <property type="match status" value="1"/>
</dbReference>
<evidence type="ECO:0000259" key="2">
    <source>
        <dbReference type="Pfam" id="PF12802"/>
    </source>
</evidence>
<name>A0ABU2H0M2_9ACTN</name>
<dbReference type="Pfam" id="PF00480">
    <property type="entry name" value="ROK"/>
    <property type="match status" value="1"/>
</dbReference>
<sequence length="414" mass="43261">MTRYSTAQRAIRASNLGQVLGVVRRRAPCSRAEVASELGLTRATVSSLVAELTSHGLVREEGTSTTGKVGRPGQMLRLDDRFVAALGVEVNVDYLTLVAVDLMGGELLHRHVTFDTRSSGPHQTLARLAEVIASGMSEPGLARRRVLGVGVAVPALVDDAGTVRRAPNLGWSDVPLAAELRNASGSCSQLAEAPILVHNDASLAVVAEYRDGHLAGTQDLVYLTGEVGIGAGILRGGHLLQGAHGYAGEIGHIAMQPDGPRCACGRQGCLEALAGIEAILRRAVPDRVRTTDPLAARELAGAVHEAVRRAQSGDADVVAVLDEAGHWLGNAAAHVCNLLDTEAIILGGYFVPLGPWLLPAANDRLRSGVFAAQHHDTRIHLSTLGLTAAARGGASMPVQSLERGQIPVPATEPA</sequence>
<reference evidence="4" key="1">
    <citation type="submission" date="2023-07" db="EMBL/GenBank/DDBJ databases">
        <title>Novel species in the genus Lipingzhangella isolated from Sambhar Salt Lake.</title>
        <authorList>
            <person name="Jiya N."/>
            <person name="Kajale S."/>
            <person name="Sharma A."/>
        </authorList>
    </citation>
    <scope>NUCLEOTIDE SEQUENCE [LARGE SCALE GENOMIC DNA]</scope>
    <source>
        <strain evidence="4">LS1_29</strain>
    </source>
</reference>
<comment type="caution">
    <text evidence="3">The sequence shown here is derived from an EMBL/GenBank/DDBJ whole genome shotgun (WGS) entry which is preliminary data.</text>
</comment>
<dbReference type="RefSeq" id="WP_310910361.1">
    <property type="nucleotide sequence ID" value="NZ_JAVLVT010000001.1"/>
</dbReference>
<dbReference type="InterPro" id="IPR036390">
    <property type="entry name" value="WH_DNA-bd_sf"/>
</dbReference>
<dbReference type="CDD" id="cd24076">
    <property type="entry name" value="ASKHA_ATPase_ROK_BsXylR-like"/>
    <property type="match status" value="1"/>
</dbReference>
<dbReference type="PANTHER" id="PTHR18964:SF149">
    <property type="entry name" value="BIFUNCTIONAL UDP-N-ACETYLGLUCOSAMINE 2-EPIMERASE_N-ACETYLMANNOSAMINE KINASE"/>
    <property type="match status" value="1"/>
</dbReference>
<dbReference type="InterPro" id="IPR036388">
    <property type="entry name" value="WH-like_DNA-bd_sf"/>
</dbReference>
<gene>
    <name evidence="3" type="ORF">RIF23_00930</name>
</gene>
<dbReference type="Gene3D" id="1.10.10.10">
    <property type="entry name" value="Winged helix-like DNA-binding domain superfamily/Winged helix DNA-binding domain"/>
    <property type="match status" value="1"/>
</dbReference>
<proteinExistence type="inferred from homology"/>
<protein>
    <submittedName>
        <fullName evidence="3">ROK family transcriptional regulator</fullName>
    </submittedName>
</protein>
<keyword evidence="4" id="KW-1185">Reference proteome</keyword>
<dbReference type="Gene3D" id="3.30.420.40">
    <property type="match status" value="2"/>
</dbReference>
<dbReference type="EMBL" id="JAVLVT010000001">
    <property type="protein sequence ID" value="MDS1268851.1"/>
    <property type="molecule type" value="Genomic_DNA"/>
</dbReference>
<dbReference type="PANTHER" id="PTHR18964">
    <property type="entry name" value="ROK (REPRESSOR, ORF, KINASE) FAMILY"/>
    <property type="match status" value="1"/>
</dbReference>
<dbReference type="Pfam" id="PF12802">
    <property type="entry name" value="MarR_2"/>
    <property type="match status" value="1"/>
</dbReference>